<dbReference type="AlphaFoldDB" id="A0A972FCN3"/>
<evidence type="ECO:0000313" key="2">
    <source>
        <dbReference type="EMBL" id="NMG04289.1"/>
    </source>
</evidence>
<keyword evidence="1" id="KW-0732">Signal</keyword>
<evidence type="ECO:0008006" key="4">
    <source>
        <dbReference type="Google" id="ProtNLM"/>
    </source>
</evidence>
<evidence type="ECO:0000256" key="1">
    <source>
        <dbReference type="SAM" id="SignalP"/>
    </source>
</evidence>
<gene>
    <name evidence="2" type="ORF">GPA21_15130</name>
</gene>
<dbReference type="EMBL" id="WTVM01000108">
    <property type="protein sequence ID" value="NMG04289.1"/>
    <property type="molecule type" value="Genomic_DNA"/>
</dbReference>
<organism evidence="2 3">
    <name type="scientific">Azoarcus taiwanensis</name>
    <dbReference type="NCBI Taxonomy" id="666964"/>
    <lineage>
        <taxon>Bacteria</taxon>
        <taxon>Pseudomonadati</taxon>
        <taxon>Pseudomonadota</taxon>
        <taxon>Betaproteobacteria</taxon>
        <taxon>Rhodocyclales</taxon>
        <taxon>Zoogloeaceae</taxon>
        <taxon>Azoarcus</taxon>
    </lineage>
</organism>
<comment type="caution">
    <text evidence="2">The sequence shown here is derived from an EMBL/GenBank/DDBJ whole genome shotgun (WGS) entry which is preliminary data.</text>
</comment>
<dbReference type="Proteomes" id="UP000599523">
    <property type="component" value="Unassembled WGS sequence"/>
</dbReference>
<sequence length="154" mass="17162">MNLNSKLVVLILSSFLSLTARAEVRPDGEACARIEPTPAQYSLIHPFHLPHVLGFIKDNGDDFRIEGGQQQAIDQLITDVRGPTKSRQAEAGRLEREIAVAAFDGVDSRALAEPLGRLQQVKREIAEIHVDFVNRLRGILTPEQYALLRELADR</sequence>
<feature type="chain" id="PRO_5036776196" description="LTXXQ motif family protein" evidence="1">
    <location>
        <begin position="23"/>
        <end position="154"/>
    </location>
</feature>
<reference evidence="2" key="1">
    <citation type="submission" date="2019-12" db="EMBL/GenBank/DDBJ databases">
        <title>Comparative genomics gives insights into the taxonomy of the Azoarcus-Aromatoleum group and reveals separate origins of nif in the plant-associated Azoarcus and non-plant-associated Aromatoleum sub-groups.</title>
        <authorList>
            <person name="Lafos M."/>
            <person name="Maluk M."/>
            <person name="Batista M."/>
            <person name="Junghare M."/>
            <person name="Carmona M."/>
            <person name="Faoro H."/>
            <person name="Cruz L.M."/>
            <person name="Battistoni F."/>
            <person name="De Souza E."/>
            <person name="Pedrosa F."/>
            <person name="Chen W.-M."/>
            <person name="Poole P.S."/>
            <person name="Dixon R.A."/>
            <person name="James E.K."/>
        </authorList>
    </citation>
    <scope>NUCLEOTIDE SEQUENCE</scope>
    <source>
        <strain evidence="2">NSC3</strain>
    </source>
</reference>
<protein>
    <recommendedName>
        <fullName evidence="4">LTXXQ motif family protein</fullName>
    </recommendedName>
</protein>
<evidence type="ECO:0000313" key="3">
    <source>
        <dbReference type="Proteomes" id="UP000599523"/>
    </source>
</evidence>
<dbReference type="Gene3D" id="1.20.120.1490">
    <property type="match status" value="1"/>
</dbReference>
<feature type="signal peptide" evidence="1">
    <location>
        <begin position="1"/>
        <end position="22"/>
    </location>
</feature>
<proteinExistence type="predicted"/>
<name>A0A972FCN3_9RHOO</name>
<dbReference type="RefSeq" id="WP_168988965.1">
    <property type="nucleotide sequence ID" value="NZ_CAWPHM010000009.1"/>
</dbReference>
<accession>A0A972FCN3</accession>
<keyword evidence="3" id="KW-1185">Reference proteome</keyword>